<dbReference type="Proteomes" id="UP001597131">
    <property type="component" value="Unassembled WGS sequence"/>
</dbReference>
<organism evidence="2 3">
    <name type="scientific">Salegentibacter chungangensis</name>
    <dbReference type="NCBI Taxonomy" id="1335724"/>
    <lineage>
        <taxon>Bacteria</taxon>
        <taxon>Pseudomonadati</taxon>
        <taxon>Bacteroidota</taxon>
        <taxon>Flavobacteriia</taxon>
        <taxon>Flavobacteriales</taxon>
        <taxon>Flavobacteriaceae</taxon>
        <taxon>Salegentibacter</taxon>
    </lineage>
</organism>
<dbReference type="Gene3D" id="3.40.50.2000">
    <property type="entry name" value="Glycogen Phosphorylase B"/>
    <property type="match status" value="2"/>
</dbReference>
<dbReference type="InterPro" id="IPR020004">
    <property type="entry name" value="UDP-GlcNAc_Epase"/>
</dbReference>
<evidence type="ECO:0000259" key="1">
    <source>
        <dbReference type="Pfam" id="PF02350"/>
    </source>
</evidence>
<dbReference type="Pfam" id="PF02350">
    <property type="entry name" value="Epimerase_2"/>
    <property type="match status" value="1"/>
</dbReference>
<accession>A0ABW3NUZ9</accession>
<name>A0ABW3NUZ9_9FLAO</name>
<keyword evidence="3" id="KW-1185">Reference proteome</keyword>
<dbReference type="InterPro" id="IPR029767">
    <property type="entry name" value="WecB-like"/>
</dbReference>
<sequence length="385" mass="42599">MRKIAVITGTRAEFGILTPLLEKIKNHSELELQIVACAMHLSPEFGYTIKDIETSGFTVDKKIECLLSSDSAVGVSKSIGLALISFAEVFEEISPDLIIILGDRSEMLAAATGATIANIPIAHIHGGETTEGAYDESLRHAITKMSYLHFASTNKYKKRIIQLGESPDRVYNVGALGLDSVKELELLNKKEFQSAIGFDLNKRNILITYHPVTLETKTASSQFESILTALDELEDTSFIFTHANSDKEGRVINRMIEEYVSNHSPKAIAFKSMGQLKYLSALKHVDIVLGNSSSGILEVPFFNIPTIDIGDRQKGRIASESVIHSEVDSKAISKAIEKAFNPNFRQSIQKQEQIYGDGNSSDKILEVILQAKIEDLKKPFYDINF</sequence>
<proteinExistence type="predicted"/>
<reference evidence="3" key="1">
    <citation type="journal article" date="2019" name="Int. J. Syst. Evol. Microbiol.">
        <title>The Global Catalogue of Microorganisms (GCM) 10K type strain sequencing project: providing services to taxonomists for standard genome sequencing and annotation.</title>
        <authorList>
            <consortium name="The Broad Institute Genomics Platform"/>
            <consortium name="The Broad Institute Genome Sequencing Center for Infectious Disease"/>
            <person name="Wu L."/>
            <person name="Ma J."/>
        </authorList>
    </citation>
    <scope>NUCLEOTIDE SEQUENCE [LARGE SCALE GENOMIC DNA]</scope>
    <source>
        <strain evidence="3">CCUG 64793</strain>
    </source>
</reference>
<dbReference type="PANTHER" id="PTHR43174">
    <property type="entry name" value="UDP-N-ACETYLGLUCOSAMINE 2-EPIMERASE"/>
    <property type="match status" value="1"/>
</dbReference>
<comment type="caution">
    <text evidence="2">The sequence shown here is derived from an EMBL/GenBank/DDBJ whole genome shotgun (WGS) entry which is preliminary data.</text>
</comment>
<dbReference type="PANTHER" id="PTHR43174:SF3">
    <property type="entry name" value="UDP-N-ACETYLGLUCOSAMINE 2-EPIMERASE"/>
    <property type="match status" value="1"/>
</dbReference>
<dbReference type="GO" id="GO:0016798">
    <property type="term" value="F:hydrolase activity, acting on glycosyl bonds"/>
    <property type="evidence" value="ECO:0007669"/>
    <property type="project" value="UniProtKB-KW"/>
</dbReference>
<dbReference type="InterPro" id="IPR003331">
    <property type="entry name" value="UDP_GlcNAc_Epimerase_2_dom"/>
</dbReference>
<keyword evidence="2" id="KW-0378">Hydrolase</keyword>
<dbReference type="EC" id="3.2.1.183" evidence="2"/>
<dbReference type="RefSeq" id="WP_380745904.1">
    <property type="nucleotide sequence ID" value="NZ_JBHTLI010000002.1"/>
</dbReference>
<feature type="domain" description="UDP-N-acetylglucosamine 2-epimerase" evidence="1">
    <location>
        <begin position="23"/>
        <end position="368"/>
    </location>
</feature>
<dbReference type="CDD" id="cd03786">
    <property type="entry name" value="GTB_UDP-GlcNAc_2-Epimerase"/>
    <property type="match status" value="1"/>
</dbReference>
<dbReference type="EMBL" id="JBHTLI010000002">
    <property type="protein sequence ID" value="MFD1096347.1"/>
    <property type="molecule type" value="Genomic_DNA"/>
</dbReference>
<protein>
    <submittedName>
        <fullName evidence="2">UDP-N-acetylglucosamine 2-epimerase</fullName>
        <ecNumber evidence="2">3.2.1.183</ecNumber>
    </submittedName>
</protein>
<evidence type="ECO:0000313" key="2">
    <source>
        <dbReference type="EMBL" id="MFD1096347.1"/>
    </source>
</evidence>
<dbReference type="SUPFAM" id="SSF53756">
    <property type="entry name" value="UDP-Glycosyltransferase/glycogen phosphorylase"/>
    <property type="match status" value="1"/>
</dbReference>
<gene>
    <name evidence="2" type="primary">neuC</name>
    <name evidence="2" type="ORF">ACFQ3Q_11345</name>
</gene>
<evidence type="ECO:0000313" key="3">
    <source>
        <dbReference type="Proteomes" id="UP001597131"/>
    </source>
</evidence>
<dbReference type="NCBIfam" id="TIGR03568">
    <property type="entry name" value="NeuC_NnaA"/>
    <property type="match status" value="1"/>
</dbReference>
<keyword evidence="2" id="KW-0326">Glycosidase</keyword>